<evidence type="ECO:0000313" key="7">
    <source>
        <dbReference type="Proteomes" id="UP000887561"/>
    </source>
</evidence>
<dbReference type="SMART" id="SM00487">
    <property type="entry name" value="DEXDc"/>
    <property type="match status" value="1"/>
</dbReference>
<name>A0A915M846_MELJA</name>
<keyword evidence="2" id="KW-0378">Hydrolase</keyword>
<dbReference type="GO" id="GO:0016787">
    <property type="term" value="F:hydrolase activity"/>
    <property type="evidence" value="ECO:0007669"/>
    <property type="project" value="UniProtKB-KW"/>
</dbReference>
<feature type="domain" description="Helicase ATP-binding" evidence="6">
    <location>
        <begin position="42"/>
        <end position="198"/>
    </location>
</feature>
<dbReference type="Gene3D" id="1.10.3380.30">
    <property type="match status" value="2"/>
</dbReference>
<dbReference type="InterPro" id="IPR027417">
    <property type="entry name" value="P-loop_NTPase"/>
</dbReference>
<dbReference type="GO" id="GO:0070478">
    <property type="term" value="P:nuclear-transcribed mRNA catabolic process, 3'-5' exonucleolytic nonsense-mediated decay"/>
    <property type="evidence" value="ECO:0007669"/>
    <property type="project" value="TreeGrafter"/>
</dbReference>
<keyword evidence="1" id="KW-0547">Nucleotide-binding</keyword>
<reference evidence="8" key="1">
    <citation type="submission" date="2022-11" db="UniProtKB">
        <authorList>
            <consortium name="WormBaseParasite"/>
        </authorList>
    </citation>
    <scope>IDENTIFICATION</scope>
</reference>
<dbReference type="PROSITE" id="PS51192">
    <property type="entry name" value="HELICASE_ATP_BIND_1"/>
    <property type="match status" value="1"/>
</dbReference>
<dbReference type="PANTHER" id="PTHR12131">
    <property type="entry name" value="ATP-DEPENDENT RNA AND DNA HELICASE"/>
    <property type="match status" value="1"/>
</dbReference>
<dbReference type="FunFam" id="3.40.50.300:FF:000354">
    <property type="entry name" value="ATP-dependent RNA helicase SKI2"/>
    <property type="match status" value="1"/>
</dbReference>
<accession>A0A915M846</accession>
<protein>
    <submittedName>
        <fullName evidence="8">Helicase ATP-binding domain-containing protein</fullName>
    </submittedName>
</protein>
<dbReference type="SUPFAM" id="SSF52540">
    <property type="entry name" value="P-loop containing nucleoside triphosphate hydrolases"/>
    <property type="match status" value="2"/>
</dbReference>
<comment type="catalytic activity">
    <reaction evidence="5">
        <text>ATP + H2O = ADP + phosphate + H(+)</text>
        <dbReference type="Rhea" id="RHEA:13065"/>
        <dbReference type="ChEBI" id="CHEBI:15377"/>
        <dbReference type="ChEBI" id="CHEBI:15378"/>
        <dbReference type="ChEBI" id="CHEBI:30616"/>
        <dbReference type="ChEBI" id="CHEBI:43474"/>
        <dbReference type="ChEBI" id="CHEBI:456216"/>
        <dbReference type="EC" id="3.6.4.13"/>
    </reaction>
</comment>
<dbReference type="GO" id="GO:0055087">
    <property type="term" value="C:Ski complex"/>
    <property type="evidence" value="ECO:0007669"/>
    <property type="project" value="TreeGrafter"/>
</dbReference>
<dbReference type="PANTHER" id="PTHR12131:SF1">
    <property type="entry name" value="ATP-DEPENDENT RNA HELICASE SUPV3L1, MITOCHONDRIAL-RELATED"/>
    <property type="match status" value="1"/>
</dbReference>
<dbReference type="Gene3D" id="3.40.50.300">
    <property type="entry name" value="P-loop containing nucleotide triphosphate hydrolases"/>
    <property type="match status" value="3"/>
</dbReference>
<keyword evidence="3" id="KW-0347">Helicase</keyword>
<dbReference type="InterPro" id="IPR050699">
    <property type="entry name" value="RNA-DNA_Helicase"/>
</dbReference>
<dbReference type="GO" id="GO:0005524">
    <property type="term" value="F:ATP binding"/>
    <property type="evidence" value="ECO:0007669"/>
    <property type="project" value="UniProtKB-KW"/>
</dbReference>
<dbReference type="GO" id="GO:0003724">
    <property type="term" value="F:RNA helicase activity"/>
    <property type="evidence" value="ECO:0007669"/>
    <property type="project" value="UniProtKB-EC"/>
</dbReference>
<evidence type="ECO:0000256" key="1">
    <source>
        <dbReference type="ARBA" id="ARBA00022741"/>
    </source>
</evidence>
<dbReference type="Proteomes" id="UP000887561">
    <property type="component" value="Unplaced"/>
</dbReference>
<dbReference type="InterPro" id="IPR011545">
    <property type="entry name" value="DEAD/DEAH_box_helicase_dom"/>
</dbReference>
<dbReference type="AlphaFoldDB" id="A0A915M846"/>
<evidence type="ECO:0000259" key="6">
    <source>
        <dbReference type="PROSITE" id="PS51192"/>
    </source>
</evidence>
<sequence>MSEYPHAKKLDVTKDVEKFKEIKDSMAMQYPFELDPFQQHAVCKMEEDESVFVAAHTSAGKTVVAEYAVALCKKNRTRVIYTSPIKALSNQKFRDFKLTFDDVGLITGDIQLNTEANCLIMTTEILRSMLYNHSEVIRELEWVIFDEVHYINNIERGHVWEEVLIMLPKHVKIVMLSATVPNCLEFADWVGRINKRIIYVVETLKRPVPLEHFLYCGQDGKTRNDIFLIFDTEGNFKNSGYQKAVEAKDKAQKNQKYGMGQVGPVGGHPWQLNKNNKNVYINLISYLNTKDLLPMIVFIFSRQRCDETAQILNSVDLTSESEKFAIHHFFNRCIDRLTGSDKELPQVLLMQELCKRGFAVHHSGILPIIKEVVELLFQKGLVKILFATETFAMGMAGRAGRRGLDSTGTVIILAKGSEPPEISSLTTILKGKPVKLESRFRITYSMMLNLLRIEELRIEDMLSNSYVESASLRMVVQRKERLKKVEENILALPQLECPNCNLPPNGKMDTTLLGYFNSLINYYKTTKELWSLLILKGKEAKLFTMGRVLIIHYPPLGIAGRLAVILRSIIENGKLSLTLFIPTSTTSVANEVKLKAFNALNREERRSKAEIGLLEHALLHGIDGLDVKTFSEYTPYTILETTLDCLLAVCKRTIPKLDAEAINQEYQRSKQPSNRSNSPDRNIKKIIFELNQLSEKIVKNRQEVEKEEGGKNNNKIDEFIHILGMDLDKKEISLVEIINRRQMEQTKQTLIHQTSSHSMSEESAGRLKVLRTLGYIDRENVVELKGKIACEISNQVRE</sequence>
<proteinExistence type="predicted"/>
<keyword evidence="4" id="KW-0067">ATP-binding</keyword>
<evidence type="ECO:0000256" key="3">
    <source>
        <dbReference type="ARBA" id="ARBA00022806"/>
    </source>
</evidence>
<evidence type="ECO:0000256" key="4">
    <source>
        <dbReference type="ARBA" id="ARBA00022840"/>
    </source>
</evidence>
<dbReference type="GO" id="GO:0003676">
    <property type="term" value="F:nucleic acid binding"/>
    <property type="evidence" value="ECO:0007669"/>
    <property type="project" value="InterPro"/>
</dbReference>
<dbReference type="Pfam" id="PF00270">
    <property type="entry name" value="DEAD"/>
    <property type="match status" value="1"/>
</dbReference>
<evidence type="ECO:0000256" key="2">
    <source>
        <dbReference type="ARBA" id="ARBA00022801"/>
    </source>
</evidence>
<evidence type="ECO:0000313" key="8">
    <source>
        <dbReference type="WBParaSite" id="scaffold3028_cov204.g5853"/>
    </source>
</evidence>
<organism evidence="7 8">
    <name type="scientific">Meloidogyne javanica</name>
    <name type="common">Root-knot nematode worm</name>
    <dbReference type="NCBI Taxonomy" id="6303"/>
    <lineage>
        <taxon>Eukaryota</taxon>
        <taxon>Metazoa</taxon>
        <taxon>Ecdysozoa</taxon>
        <taxon>Nematoda</taxon>
        <taxon>Chromadorea</taxon>
        <taxon>Rhabditida</taxon>
        <taxon>Tylenchina</taxon>
        <taxon>Tylenchomorpha</taxon>
        <taxon>Tylenchoidea</taxon>
        <taxon>Meloidogynidae</taxon>
        <taxon>Meloidogyninae</taxon>
        <taxon>Meloidogyne</taxon>
        <taxon>Meloidogyne incognita group</taxon>
    </lineage>
</organism>
<evidence type="ECO:0000256" key="5">
    <source>
        <dbReference type="ARBA" id="ARBA00047984"/>
    </source>
</evidence>
<keyword evidence="7" id="KW-1185">Reference proteome</keyword>
<dbReference type="WBParaSite" id="scaffold3028_cov204.g5853">
    <property type="protein sequence ID" value="scaffold3028_cov204.g5853"/>
    <property type="gene ID" value="scaffold3028_cov204.g5853"/>
</dbReference>
<dbReference type="InterPro" id="IPR014001">
    <property type="entry name" value="Helicase_ATP-bd"/>
</dbReference>